<sequence length="66" mass="6381">MSPSLQTRPLRAATAAFVAGAAAVTLFGVVVAGDPLERAALGSLGYAVGSAIGVYIAYAGVGTDLG</sequence>
<keyword evidence="1" id="KW-0812">Transmembrane</keyword>
<evidence type="ECO:0000313" key="2">
    <source>
        <dbReference type="EMBL" id="QPV61290.1"/>
    </source>
</evidence>
<dbReference type="RefSeq" id="WP_198060123.1">
    <property type="nucleotide sequence ID" value="NZ_CP065856.1"/>
</dbReference>
<dbReference type="GeneID" id="60589019"/>
<dbReference type="KEGG" id="hlt:I7X12_10960"/>
<accession>A0A7T3KU03</accession>
<dbReference type="EMBL" id="CP065856">
    <property type="protein sequence ID" value="QPV61290.1"/>
    <property type="molecule type" value="Genomic_DNA"/>
</dbReference>
<keyword evidence="1" id="KW-0472">Membrane</keyword>
<proteinExistence type="predicted"/>
<gene>
    <name evidence="2" type="ORF">I7X12_10960</name>
</gene>
<dbReference type="Proteomes" id="UP000595001">
    <property type="component" value="Chromosome"/>
</dbReference>
<name>A0A7T3KU03_9EURY</name>
<dbReference type="AlphaFoldDB" id="A0A7T3KU03"/>
<evidence type="ECO:0000313" key="3">
    <source>
        <dbReference type="Proteomes" id="UP000595001"/>
    </source>
</evidence>
<organism evidence="2 3">
    <name type="scientific">Halosimplex litoreum</name>
    <dbReference type="NCBI Taxonomy" id="1198301"/>
    <lineage>
        <taxon>Archaea</taxon>
        <taxon>Methanobacteriati</taxon>
        <taxon>Methanobacteriota</taxon>
        <taxon>Stenosarchaea group</taxon>
        <taxon>Halobacteria</taxon>
        <taxon>Halobacteriales</taxon>
        <taxon>Haloarculaceae</taxon>
        <taxon>Halosimplex</taxon>
    </lineage>
</organism>
<keyword evidence="1" id="KW-1133">Transmembrane helix</keyword>
<reference evidence="2 3" key="1">
    <citation type="submission" date="2020-12" db="EMBL/GenBank/DDBJ databases">
        <title>Halosimplex halophilum sp. nov. and Halosimplex salinum sp. nov., two new members of the genus Halosimplex.</title>
        <authorList>
            <person name="Cui H.L."/>
        </authorList>
    </citation>
    <scope>NUCLEOTIDE SEQUENCE [LARGE SCALE GENOMIC DNA]</scope>
    <source>
        <strain evidence="2 3">YGH94</strain>
    </source>
</reference>
<feature type="transmembrane region" description="Helical" evidence="1">
    <location>
        <begin position="39"/>
        <end position="61"/>
    </location>
</feature>
<feature type="transmembrane region" description="Helical" evidence="1">
    <location>
        <begin position="12"/>
        <end position="33"/>
    </location>
</feature>
<dbReference type="OrthoDB" id="241032at2157"/>
<keyword evidence="3" id="KW-1185">Reference proteome</keyword>
<protein>
    <submittedName>
        <fullName evidence="2">Uncharacterized protein</fullName>
    </submittedName>
</protein>
<evidence type="ECO:0000256" key="1">
    <source>
        <dbReference type="SAM" id="Phobius"/>
    </source>
</evidence>